<evidence type="ECO:0000313" key="1">
    <source>
        <dbReference type="EMBL" id="CAA9432879.1"/>
    </source>
</evidence>
<dbReference type="EMBL" id="CADCUR010000314">
    <property type="protein sequence ID" value="CAA9432879.1"/>
    <property type="molecule type" value="Genomic_DNA"/>
</dbReference>
<name>A0A6J4Q493_9BACT</name>
<accession>A0A6J4Q493</accession>
<proteinExistence type="predicted"/>
<organism evidence="1">
    <name type="scientific">uncultured Pyrinomonadaceae bacterium</name>
    <dbReference type="NCBI Taxonomy" id="2283094"/>
    <lineage>
        <taxon>Bacteria</taxon>
        <taxon>Pseudomonadati</taxon>
        <taxon>Acidobacteriota</taxon>
        <taxon>Blastocatellia</taxon>
        <taxon>Blastocatellales</taxon>
        <taxon>Pyrinomonadaceae</taxon>
        <taxon>environmental samples</taxon>
    </lineage>
</organism>
<sequence length="45" mass="5257">MARTEKPFNDALVFSIAFGNFEFVKNRVLRSKQFPAKRIEAKLLK</sequence>
<reference evidence="1" key="1">
    <citation type="submission" date="2020-02" db="EMBL/GenBank/DDBJ databases">
        <authorList>
            <person name="Meier V. D."/>
        </authorList>
    </citation>
    <scope>NUCLEOTIDE SEQUENCE</scope>
    <source>
        <strain evidence="1">AVDCRST_MAG74</strain>
    </source>
</reference>
<dbReference type="AlphaFoldDB" id="A0A6J4Q493"/>
<protein>
    <submittedName>
        <fullName evidence="1">Uncharacterized protein</fullName>
    </submittedName>
</protein>
<gene>
    <name evidence="1" type="ORF">AVDCRST_MAG74-3851</name>
</gene>